<name>A0A8W8J3B9_MAGGI</name>
<sequence>MAGVLMHDLHGLPHFDVSDVTGIASKWQRWRRAFELYATGKGIEGAAQAKDLLLHTAARTCKTFSLRYRKTRGYVTRLSTSAYVITCAVNYLRKVENLLSTKSVKSPELWKTLRDKPHQLKISPKESVAMGMPLWNSLKDKRIECVSSKADKQLFAYGSQEPLKVAGIFTATVKYNQTVIPDVEFVVIDGKGQALLGRDTALQLGVLQIVRSVSNAVNADNRSVFDKYPQCFKGLRTKLPELFDYNVDDLEVRNRDAEQKEKGKMYSDKRRRAVESDIHTGAKVLVKQDREHKLSTSFNASPFKVVEMKVIESDEGVQYKRNVTHLKKFNERERNCLSNEPKLIENDERVDENCETYPSTNVSCNSESQCSSESVSMSNDKSSETVGVQSRPVRNKKLPSRFEGFSMY</sequence>
<dbReference type="EnsemblMetazoa" id="G16550.1">
    <property type="protein sequence ID" value="G16550.1:cds"/>
    <property type="gene ID" value="G16550"/>
</dbReference>
<protein>
    <submittedName>
        <fullName evidence="2">Uncharacterized protein</fullName>
    </submittedName>
</protein>
<reference evidence="2" key="1">
    <citation type="submission" date="2022-08" db="UniProtKB">
        <authorList>
            <consortium name="EnsemblMetazoa"/>
        </authorList>
    </citation>
    <scope>IDENTIFICATION</scope>
    <source>
        <strain evidence="2">05x7-T-G4-1.051#20</strain>
    </source>
</reference>
<evidence type="ECO:0000256" key="1">
    <source>
        <dbReference type="SAM" id="MobiDB-lite"/>
    </source>
</evidence>
<organism evidence="2 3">
    <name type="scientific">Magallana gigas</name>
    <name type="common">Pacific oyster</name>
    <name type="synonym">Crassostrea gigas</name>
    <dbReference type="NCBI Taxonomy" id="29159"/>
    <lineage>
        <taxon>Eukaryota</taxon>
        <taxon>Metazoa</taxon>
        <taxon>Spiralia</taxon>
        <taxon>Lophotrochozoa</taxon>
        <taxon>Mollusca</taxon>
        <taxon>Bivalvia</taxon>
        <taxon>Autobranchia</taxon>
        <taxon>Pteriomorphia</taxon>
        <taxon>Ostreida</taxon>
        <taxon>Ostreoidea</taxon>
        <taxon>Ostreidae</taxon>
        <taxon>Magallana</taxon>
    </lineage>
</organism>
<feature type="compositionally biased region" description="Low complexity" evidence="1">
    <location>
        <begin position="363"/>
        <end position="378"/>
    </location>
</feature>
<evidence type="ECO:0000313" key="2">
    <source>
        <dbReference type="EnsemblMetazoa" id="G16550.1:cds"/>
    </source>
</evidence>
<proteinExistence type="predicted"/>
<dbReference type="Proteomes" id="UP000005408">
    <property type="component" value="Unassembled WGS sequence"/>
</dbReference>
<feature type="region of interest" description="Disordered" evidence="1">
    <location>
        <begin position="363"/>
        <end position="391"/>
    </location>
</feature>
<evidence type="ECO:0000313" key="3">
    <source>
        <dbReference type="Proteomes" id="UP000005408"/>
    </source>
</evidence>
<dbReference type="AlphaFoldDB" id="A0A8W8J3B9"/>
<accession>A0A8W8J3B9</accession>
<keyword evidence="3" id="KW-1185">Reference proteome</keyword>